<gene>
    <name evidence="2" type="ORF">HHL08_14980</name>
</gene>
<evidence type="ECO:0000313" key="3">
    <source>
        <dbReference type="Proteomes" id="UP000519023"/>
    </source>
</evidence>
<keyword evidence="1" id="KW-0812">Transmembrane</keyword>
<proteinExistence type="predicted"/>
<comment type="caution">
    <text evidence="2">The sequence shown here is derived from an EMBL/GenBank/DDBJ whole genome shotgun (WGS) entry which is preliminary data.</text>
</comment>
<accession>A0A7X9WX03</accession>
<dbReference type="Pfam" id="PF11902">
    <property type="entry name" value="DUF3422"/>
    <property type="match status" value="1"/>
</dbReference>
<evidence type="ECO:0000313" key="2">
    <source>
        <dbReference type="EMBL" id="NML11436.1"/>
    </source>
</evidence>
<dbReference type="AlphaFoldDB" id="A0A7X9WX03"/>
<dbReference type="RefSeq" id="WP_169573960.1">
    <property type="nucleotide sequence ID" value="NZ_JABBFV010000010.1"/>
</dbReference>
<name>A0A7X9WX03_9SPHN</name>
<evidence type="ECO:0000256" key="1">
    <source>
        <dbReference type="SAM" id="Phobius"/>
    </source>
</evidence>
<feature type="transmembrane region" description="Helical" evidence="1">
    <location>
        <begin position="401"/>
        <end position="421"/>
    </location>
</feature>
<dbReference type="InterPro" id="IPR021830">
    <property type="entry name" value="DUF3422"/>
</dbReference>
<feature type="transmembrane region" description="Helical" evidence="1">
    <location>
        <begin position="369"/>
        <end position="389"/>
    </location>
</feature>
<dbReference type="Proteomes" id="UP000519023">
    <property type="component" value="Unassembled WGS sequence"/>
</dbReference>
<sequence length="441" mass="49243">MTDTAMQAGDGPFPNLAQRSHALRASLSREMHVRKMPRLDTPARAVQFMMIVNEQEARDSVAALRDLVPGDGPSPAASDRFFACRVGALGFSWERHSEFITYSFIADGYGEPFDLSPFLPVSHWIDRLPGQVIRSTQIALTKNEPSNATIATYFASDDLIISDVAQCRARVWGDFRLHDNGFGRLLIQDRGLEGAEASLLVQRLQELGNYRKIALLGLPEAQQATPLLATLEQRLTDVTACVAEPQADADAVLEDLSSLGAELAQIVARTRYRMSATHAYAELCFDRIRRLDVAPVRGYRSLDDFTERRLLPAMRTCDAFSRRLEDLSQRTAWTSAMLRTRVDTALARRNRDLLASMDRRTGLQLRLQHTVEGLSVVAISYYALGLWHYLKEAIEHQGAHLPGWIDLALIPAIVAAVFLGLRQIKKVKRPPSLQDGETLDH</sequence>
<keyword evidence="1" id="KW-1133">Transmembrane helix</keyword>
<keyword evidence="1" id="KW-0472">Membrane</keyword>
<protein>
    <submittedName>
        <fullName evidence="2">DUF3422 domain-containing protein</fullName>
    </submittedName>
</protein>
<organism evidence="2 3">
    <name type="scientific">Sphingobium psychrophilum</name>
    <dbReference type="NCBI Taxonomy" id="2728834"/>
    <lineage>
        <taxon>Bacteria</taxon>
        <taxon>Pseudomonadati</taxon>
        <taxon>Pseudomonadota</taxon>
        <taxon>Alphaproteobacteria</taxon>
        <taxon>Sphingomonadales</taxon>
        <taxon>Sphingomonadaceae</taxon>
        <taxon>Sphingobium</taxon>
    </lineage>
</organism>
<keyword evidence="3" id="KW-1185">Reference proteome</keyword>
<reference evidence="2 3" key="1">
    <citation type="submission" date="2020-04" db="EMBL/GenBank/DDBJ databases">
        <title>Sphingobium sp. AR-3-1 isolated from Arctic soil.</title>
        <authorList>
            <person name="Dahal R.H."/>
            <person name="Chaudhary D.K."/>
        </authorList>
    </citation>
    <scope>NUCLEOTIDE SEQUENCE [LARGE SCALE GENOMIC DNA]</scope>
    <source>
        <strain evidence="2 3">AR-3-1</strain>
    </source>
</reference>
<dbReference type="EMBL" id="JABBFV010000010">
    <property type="protein sequence ID" value="NML11436.1"/>
    <property type="molecule type" value="Genomic_DNA"/>
</dbReference>